<dbReference type="SUPFAM" id="SSF56300">
    <property type="entry name" value="Metallo-dependent phosphatases"/>
    <property type="match status" value="1"/>
</dbReference>
<organism evidence="3 4">
    <name type="scientific">Tribonema minus</name>
    <dbReference type="NCBI Taxonomy" id="303371"/>
    <lineage>
        <taxon>Eukaryota</taxon>
        <taxon>Sar</taxon>
        <taxon>Stramenopiles</taxon>
        <taxon>Ochrophyta</taxon>
        <taxon>PX clade</taxon>
        <taxon>Xanthophyceae</taxon>
        <taxon>Tribonematales</taxon>
        <taxon>Tribonemataceae</taxon>
        <taxon>Tribonema</taxon>
    </lineage>
</organism>
<comment type="caution">
    <text evidence="3">The sequence shown here is derived from an EMBL/GenBank/DDBJ whole genome shotgun (WGS) entry which is preliminary data.</text>
</comment>
<dbReference type="Proteomes" id="UP000664859">
    <property type="component" value="Unassembled WGS sequence"/>
</dbReference>
<dbReference type="PANTHER" id="PTHR43606:SF7">
    <property type="entry name" value="PHOSPHATASE, PUTATIVE (AFU_ORTHOLOGUE AFUA_6G08710)-RELATED"/>
    <property type="match status" value="1"/>
</dbReference>
<sequence>MVDVNDVDYTVKVDVKQLEPATVYYYQFSVAKGAVKTAVGRTKTLPAEDAAVDKIAIASVSCAYYAYGEFTAYGKIAEKYEDLDIVLHLGDYIYEYGNVNGADGTESALFSKVLLAQQSRAPVGKSMLPPTTCVSLEDYRQRYALYHTDVNLVELHRVLPWIVVPDDHEVVDNGYEDGAAAHDPATQGPYQLRVNAGLRAWHEWVPNRQFRAPAAYQRFYRAFQFGTLAELIMLDTRYDGRDKQAPQPTSADDFVDYAKITATNKIMGDVQMAWITDKLATSTAQWKVIGNQVPFTDTVDIKTVAANPLTIALINTDSWAGYKASQQQLLAAMENVQDVIILTGDIHTPFAMQVFQKANGQPYAAEYVTTSITSPGIGEFAQDGLGIGPAIQNIIVDAVLASPNVVNLELFCHGYHITTYTATEVTAQYYCMDDIHDPTNAAERESWKYVTCSGTNTVVEAADAAC</sequence>
<dbReference type="AlphaFoldDB" id="A0A836C801"/>
<dbReference type="PANTHER" id="PTHR43606">
    <property type="entry name" value="PHOSPHATASE, PUTATIVE (AFU_ORTHOLOGUE AFUA_6G08710)-RELATED"/>
    <property type="match status" value="1"/>
</dbReference>
<dbReference type="InterPro" id="IPR052900">
    <property type="entry name" value="Phospholipid_Metab_Enz"/>
</dbReference>
<evidence type="ECO:0000313" key="3">
    <source>
        <dbReference type="EMBL" id="KAG5175193.1"/>
    </source>
</evidence>
<dbReference type="InterPro" id="IPR018946">
    <property type="entry name" value="PhoD-like_MPP"/>
</dbReference>
<evidence type="ECO:0000259" key="1">
    <source>
        <dbReference type="Pfam" id="PF09423"/>
    </source>
</evidence>
<dbReference type="InterPro" id="IPR029052">
    <property type="entry name" value="Metallo-depent_PP-like"/>
</dbReference>
<dbReference type="EMBL" id="JAFCMP010000552">
    <property type="protein sequence ID" value="KAG5175193.1"/>
    <property type="molecule type" value="Genomic_DNA"/>
</dbReference>
<dbReference type="Pfam" id="PF09423">
    <property type="entry name" value="PhoD"/>
    <property type="match status" value="1"/>
</dbReference>
<name>A0A836C801_9STRA</name>
<proteinExistence type="predicted"/>
<feature type="domain" description="Phospholipase D N-terminal" evidence="2">
    <location>
        <begin position="6"/>
        <end position="44"/>
    </location>
</feature>
<evidence type="ECO:0000259" key="2">
    <source>
        <dbReference type="Pfam" id="PF16655"/>
    </source>
</evidence>
<dbReference type="Gene3D" id="2.60.40.380">
    <property type="entry name" value="Purple acid phosphatase-like, N-terminal"/>
    <property type="match status" value="1"/>
</dbReference>
<accession>A0A836C801</accession>
<evidence type="ECO:0000313" key="4">
    <source>
        <dbReference type="Proteomes" id="UP000664859"/>
    </source>
</evidence>
<dbReference type="OrthoDB" id="44589at2759"/>
<keyword evidence="4" id="KW-1185">Reference proteome</keyword>
<dbReference type="InterPro" id="IPR032093">
    <property type="entry name" value="PhoD_N"/>
</dbReference>
<dbReference type="Pfam" id="PF16655">
    <property type="entry name" value="PhoD_N"/>
    <property type="match status" value="1"/>
</dbReference>
<reference evidence="3" key="1">
    <citation type="submission" date="2021-02" db="EMBL/GenBank/DDBJ databases">
        <title>First Annotated Genome of the Yellow-green Alga Tribonema minus.</title>
        <authorList>
            <person name="Mahan K.M."/>
        </authorList>
    </citation>
    <scope>NUCLEOTIDE SEQUENCE</scope>
    <source>
        <strain evidence="3">UTEX B ZZ1240</strain>
    </source>
</reference>
<dbReference type="InterPro" id="IPR038607">
    <property type="entry name" value="PhoD-like_sf"/>
</dbReference>
<gene>
    <name evidence="3" type="ORF">JKP88DRAFT_351561</name>
</gene>
<protein>
    <submittedName>
        <fullName evidence="3">PhoD-like phosphatase-domain-containing protein</fullName>
    </submittedName>
</protein>
<dbReference type="Gene3D" id="3.60.21.70">
    <property type="entry name" value="PhoD-like phosphatase"/>
    <property type="match status" value="1"/>
</dbReference>
<dbReference type="CDD" id="cd07389">
    <property type="entry name" value="MPP_PhoD"/>
    <property type="match status" value="1"/>
</dbReference>
<feature type="domain" description="PhoD-like phosphatase metallophosphatase" evidence="1">
    <location>
        <begin position="58"/>
        <end position="429"/>
    </location>
</feature>